<dbReference type="STRING" id="582692.SAMN05720606_101316"/>
<dbReference type="GO" id="GO:0005840">
    <property type="term" value="C:ribosome"/>
    <property type="evidence" value="ECO:0007669"/>
    <property type="project" value="UniProtKB-KW"/>
</dbReference>
<evidence type="ECO:0000313" key="4">
    <source>
        <dbReference type="EMBL" id="SCX87851.1"/>
    </source>
</evidence>
<dbReference type="InterPro" id="IPR016181">
    <property type="entry name" value="Acyl_CoA_acyltransferase"/>
</dbReference>
<evidence type="ECO:0000259" key="3">
    <source>
        <dbReference type="PROSITE" id="PS51186"/>
    </source>
</evidence>
<dbReference type="PANTHER" id="PTHR43877">
    <property type="entry name" value="AMINOALKYLPHOSPHONATE N-ACETYLTRANSFERASE-RELATED-RELATED"/>
    <property type="match status" value="1"/>
</dbReference>
<dbReference type="Pfam" id="PF00583">
    <property type="entry name" value="Acetyltransf_1"/>
    <property type="match status" value="1"/>
</dbReference>
<keyword evidence="1" id="KW-0808">Transferase</keyword>
<protein>
    <submittedName>
        <fullName evidence="4">Ribosomal protein S18 acetylase RimI</fullName>
    </submittedName>
</protein>
<keyword evidence="4" id="KW-0687">Ribonucleoprotein</keyword>
<sequence length="1083" mass="122849">MSVQSQMIIDQIRIVEYNASYAASLADMWNQSNESWGGGTRQRTEETIRQEMENSSNLHVFLAVHDVEVVGFCSFAHYRFDENALYVPLLNVRPDYHGYKIGRNLILKAVEKTVEAGWPRLDLFTWPGNTKAVPMYKKCGFFWEKKDDSVHLMNFIPTVLQTEALTPYFETLDWYADSTRELVIEPDGRQERGFDFLDYTWQKGDLSLRASFEKTGRGLAALETTDYSIHTEVDHHDLVFGSSYPVRYHIQNKSNLDLEFEIKGQDDKNIRFAMDVVRTLQPGETITVEGEFYLDPVTEEQNKNKTHPVISSTWLIGGRKAQFRLGLQPKFPAKITPVLPVKELYPGIPAELILNVENNVDAETEFVMELPEEAFLDWTERTLRFTVPAKGKRSVSVPFTLRSYGIYAQDVEITAVPAGGLEISFRRKLSVLMKGIEGRYGGEANGQWIAVNGAYSLHMNKHDNVMWIEYPGSRHSFWWNYPKLGKPYSEELSLKEAKEVQIVAEGNHQVMEAAYELENFPGLLLKTVAKLSANGIATFSHEVVNTRDTAWEEELFLMDHFGFFGNRLILPYQGRFVDMGDDYAGDPNHWDTGQITENWLFCKEEYGACGIYWDPSLKLIKPEYTLALQHELGRLEAGASVATKETVFALNTFAKWTDFRAFARKQPNGVIPMLDSHLDVTLNDGNPFAADVLQAELVERKLVPLSGTLELHVQQGKEPEIKARTIEFDATEQLNSDKLEFSPEETVVGAPKVTTADRLDPQGSDTPDSTNPYEQLNIWKVRGVYRGEDRIQERISLWFPQTRSEVLQRIEKGVDGSETLYTVNNGVLSITADPAFGGIVHSLQVQGEEWLDSSYPEPAARSWWNPWYGGMAVDIPGMNGFSRQLEQTSLSWSEQKDQFGNVWKGLKVTTRIEKHEANRGMTVHQHYLMLPGVPVLCTLLAVTNKSGLTRANYALTEGRFFKPSEVYTEGWIEQPGQDRFPLGKVDIGLPLKHIFRIGSLSRQNMLHAVNRYPNQNAWAFANNLVTGHNVAHELTIQDGETVWTEPTYLVLGPISLNTADVHDLLKLNFVTSTSEEEATDAHH</sequence>
<organism evidence="4 5">
    <name type="scientific">Paenibacillus polysaccharolyticus</name>
    <dbReference type="NCBI Taxonomy" id="582692"/>
    <lineage>
        <taxon>Bacteria</taxon>
        <taxon>Bacillati</taxon>
        <taxon>Bacillota</taxon>
        <taxon>Bacilli</taxon>
        <taxon>Bacillales</taxon>
        <taxon>Paenibacillaceae</taxon>
        <taxon>Paenibacillus</taxon>
    </lineage>
</organism>
<reference evidence="5" key="1">
    <citation type="submission" date="2016-10" db="EMBL/GenBank/DDBJ databases">
        <authorList>
            <person name="Varghese N."/>
            <person name="Submissions S."/>
        </authorList>
    </citation>
    <scope>NUCLEOTIDE SEQUENCE [LARGE SCALE GENOMIC DNA]</scope>
    <source>
        <strain evidence="5">BL9</strain>
    </source>
</reference>
<accession>A0A1G5BCJ5</accession>
<gene>
    <name evidence="4" type="ORF">SAMN05720606_101316</name>
</gene>
<dbReference type="PANTHER" id="PTHR43877:SF8">
    <property type="entry name" value="N-ACETYLGLUTAMATE SYNTHASE-RELATED"/>
    <property type="match status" value="1"/>
</dbReference>
<dbReference type="GO" id="GO:0016747">
    <property type="term" value="F:acyltransferase activity, transferring groups other than amino-acyl groups"/>
    <property type="evidence" value="ECO:0007669"/>
    <property type="project" value="InterPro"/>
</dbReference>
<feature type="domain" description="N-acetyltransferase" evidence="3">
    <location>
        <begin position="12"/>
        <end position="173"/>
    </location>
</feature>
<keyword evidence="4" id="KW-0689">Ribosomal protein</keyword>
<proteinExistence type="predicted"/>
<keyword evidence="2" id="KW-0012">Acyltransferase</keyword>
<dbReference type="AlphaFoldDB" id="A0A1G5BCJ5"/>
<dbReference type="CDD" id="cd04301">
    <property type="entry name" value="NAT_SF"/>
    <property type="match status" value="1"/>
</dbReference>
<evidence type="ECO:0000256" key="1">
    <source>
        <dbReference type="ARBA" id="ARBA00022679"/>
    </source>
</evidence>
<dbReference type="PROSITE" id="PS51186">
    <property type="entry name" value="GNAT"/>
    <property type="match status" value="1"/>
</dbReference>
<dbReference type="SUPFAM" id="SSF55729">
    <property type="entry name" value="Acyl-CoA N-acyltransferases (Nat)"/>
    <property type="match status" value="1"/>
</dbReference>
<dbReference type="InterPro" id="IPR050832">
    <property type="entry name" value="Bact_Acetyltransf"/>
</dbReference>
<dbReference type="RefSeq" id="WP_090915251.1">
    <property type="nucleotide sequence ID" value="NZ_FMVM01000001.1"/>
</dbReference>
<keyword evidence="5" id="KW-1185">Reference proteome</keyword>
<dbReference type="InterPro" id="IPR000182">
    <property type="entry name" value="GNAT_dom"/>
</dbReference>
<dbReference type="Proteomes" id="UP000198538">
    <property type="component" value="Unassembled WGS sequence"/>
</dbReference>
<name>A0A1G5BCJ5_9BACL</name>
<evidence type="ECO:0000313" key="5">
    <source>
        <dbReference type="Proteomes" id="UP000198538"/>
    </source>
</evidence>
<dbReference type="EMBL" id="FMVM01000001">
    <property type="protein sequence ID" value="SCX87851.1"/>
    <property type="molecule type" value="Genomic_DNA"/>
</dbReference>
<evidence type="ECO:0000256" key="2">
    <source>
        <dbReference type="ARBA" id="ARBA00023315"/>
    </source>
</evidence>
<dbReference type="Gene3D" id="3.40.630.30">
    <property type="match status" value="1"/>
</dbReference>